<evidence type="ECO:0000313" key="12">
    <source>
        <dbReference type="EMBL" id="CEH13781.1"/>
    </source>
</evidence>
<evidence type="ECO:0000313" key="13">
    <source>
        <dbReference type="Proteomes" id="UP000054845"/>
    </source>
</evidence>
<feature type="compositionally biased region" description="Low complexity" evidence="10">
    <location>
        <begin position="64"/>
        <end position="90"/>
    </location>
</feature>
<dbReference type="STRING" id="401625.A0A0P1BE97"/>
<evidence type="ECO:0000256" key="4">
    <source>
        <dbReference type="ARBA" id="ARBA00022813"/>
    </source>
</evidence>
<feature type="compositionally biased region" description="Basic and acidic residues" evidence="10">
    <location>
        <begin position="1208"/>
        <end position="1243"/>
    </location>
</feature>
<dbReference type="GO" id="GO:0008139">
    <property type="term" value="F:nuclear localization sequence binding"/>
    <property type="evidence" value="ECO:0007669"/>
    <property type="project" value="TreeGrafter"/>
</dbReference>
<dbReference type="InterPro" id="IPR037665">
    <property type="entry name" value="Nucleoporin_S59-like"/>
</dbReference>
<name>A0A0P1BE97_9BASI</name>
<dbReference type="Gene3D" id="1.25.40.690">
    <property type="match status" value="1"/>
</dbReference>
<feature type="region of interest" description="Disordered" evidence="10">
    <location>
        <begin position="146"/>
        <end position="178"/>
    </location>
</feature>
<dbReference type="Pfam" id="PF12110">
    <property type="entry name" value="Nup96"/>
    <property type="match status" value="1"/>
</dbReference>
<feature type="region of interest" description="Disordered" evidence="10">
    <location>
        <begin position="1297"/>
        <end position="1342"/>
    </location>
</feature>
<reference evidence="12 13" key="1">
    <citation type="submission" date="2014-09" db="EMBL/GenBank/DDBJ databases">
        <authorList>
            <person name="Magalhaes I.L.F."/>
            <person name="Oliveira U."/>
            <person name="Santos F.R."/>
            <person name="Vidigal T.H.D.A."/>
            <person name="Brescovit A.D."/>
            <person name="Santos A.J."/>
        </authorList>
    </citation>
    <scope>NUCLEOTIDE SEQUENCE [LARGE SCALE GENOMIC DNA]</scope>
</reference>
<sequence>MFGGGAGQSTGFGFGAANNQQQQQGGGGIFGGGQQQNQGASNPFGQPAQPMFGQPAGSAASNPFGSTAQTQQQSQPSTSFSFGSAGASTAQQPSTFGVQANKPAGTFSFGAANTGQTQSFGFGAPQPAQQPAFGAANNNLFGQKPAGGGLFGSNQPSSTGNALGQPAQSQGGIFGGTNALAGQAAMPTQGTLNPPYRETVISESDNNNSKVGDYKYTAITMAPAYRAASFEELRLQDYQQGRTNGNSGPSIGGFGVPAQTNPFGQTSQQQPGGIFGAQQPQQNSMPFGQQPQQQQQAGGIFGAQQQPQQTGGIFGGNTAAGQTGGMFGQNSQQGQQTGGFFGQNNAGQQGGQAGTFGGFATTTPQQPAANSFGGFGQQNNTPKPGGLFGSNNNAFGAPQQPQQQQNTFGFGANNNQQQQGQQQGTSTFGGGTSTFGGFGNTSSAPKPGGLFGTAPAASTAPSFSFGATSSAAAAQPNKPAFSFGGGTNTFGSSGATTGSAAAPSQGLFGQSQPVTTSQPGGGFGSTGGFGGNTTSQPFGQSQPGQQTNQPATSGFGSGGLFGNKPATSGGLFGQNQQQQQSGQQPPTASTFGGFGGNNNNPPAGQGGGLFSGFNNGANNATKPLFGAASAQPSGGGLFGNAGASQSTGGLFGAQSQAPGTGGLFGQSQAAGNASMFGNTQNSGTSLFGNSAQAQPAQPQMPNFQASLVKDPYGTDALFAQHAQPKAADPDAGLARQPYLPFNVSADKVPRKAIPAIRPFSPNTKGAARFTRLRGTTPGFSTREDTPGREGSPSLFGYGSANARASPAKSLLRGLSDDLPAADGNRAASPGLPLQAFNRRSGSVRRLVLDDDADNLGGSLSTRSLFGSTSRAGSVVPGSRKSATPGGDSLFGTRGGTAPPGQESAPRVAFSPALEAGVATSRRPNLADTSRLSGAADSSVNTSVLGGRAGADVDTPSRPPLREVTSALPSLTSTRNRKDDASAPTTDREDHLPLNYYTSPPVSTLQTYSKRELSAVKDFVVGRHGSGSVRFLEPVDLSSVPDLNLIAGGIVVIRSHETMVYPKEAEIYVGDTNELGDGVLADFEPDEMHYPPVGEGLNHAALVSLQGHWVLDKATRKHITDPSHARVKQRIAKLKAVPGTHFESYDPAEGIWRFRVDHWSRYGLDDDDDEDEEEMQAEDAKAAAARRANTPKKSVGSGVFRPRRATSAKPDHADDADAHSEASMRLSELRSPEPVTARDTEDATPRFVQARLRATKSPTPVGQDFEASSRRMAQQPWAATLGLEPRRVQVMQASFFGQASPAQETKQQSSGSALLGNRKHARRSSHGAAPIAAGRSTFSTPASAPVEAPLTVSAPIAKPQKFSRTENTSSIVAGAERLTIDAGLSMGRSFRVGWGPDGTIAHIGKLFVGTQSVASSSRRTDNLPSSAVRLEKLRLFSDPESDAKNAKNLLERQFSHTQIDTEEKEAEEGEEEGAVIEARLEDATTPLAFLRPDTRFKHFASLFEANDRSHDATIWRLGAALFDEIDLRLPEDAPSDTSATALSIRRKAVLSATLAHAVSNTVEVEARSCVAANRPAALIFTHLTGYQIERACVAAIEAGDVRLATLVAQASGGDEETRADVNDQLTVWRQQAALAHISNDHRRVYEVLAGNVTLSEGIDAAQQRRANDPVDRADDIQIPAELDWKRAFGLHLWYDTAHSDPLRSVVERYEAAVGGRGGTAPPLPPYLESSQKGSLQLRSTMLKSDYARDALFQLIKLSANSDFQLEDALRPRGFGAALADLRLPWHLYQLLSRVLRIRDFDDRLDLGVEVEEEGIQGHSSRADSLTSSYAFQLESLGLWTWAAFVLLHLEFEASREAAIKALLARNVLKITNEGSEEEDFLLSHLSIPEAWLHEARAHEACYRNDRFAQYESLLAARDYASAHRVVVRYLAPEAIIRNDLHVLVKLFASFTDAHPNGGLDDLPGWKLGGRVYLDYAACIRQIPHLVGLNNQNRLPPPEKATLARLVSRLAELLELVPGLFQDVESSLTHKVAKCEMLASLHNLARATQSISEVPLAPWDSSGPPRTNELQYAANEHLKLLIGSFA</sequence>
<dbReference type="InterPro" id="IPR021967">
    <property type="entry name" value="Nup98_C"/>
</dbReference>
<feature type="region of interest" description="Disordered" evidence="10">
    <location>
        <begin position="1"/>
        <end position="101"/>
    </location>
</feature>
<dbReference type="OrthoDB" id="3797628at2759"/>
<feature type="compositionally biased region" description="Gly residues" evidence="10">
    <location>
        <begin position="519"/>
        <end position="531"/>
    </location>
</feature>
<dbReference type="Pfam" id="PF04096">
    <property type="entry name" value="Nucleoporin2"/>
    <property type="match status" value="1"/>
</dbReference>
<dbReference type="Pfam" id="PF13634">
    <property type="entry name" value="Nucleoporin_FG"/>
    <property type="match status" value="7"/>
</dbReference>
<keyword evidence="9" id="KW-0539">Nucleus</keyword>
<feature type="compositionally biased region" description="Low complexity" evidence="10">
    <location>
        <begin position="120"/>
        <end position="137"/>
    </location>
</feature>
<feature type="region of interest" description="Disordered" evidence="10">
    <location>
        <begin position="1164"/>
        <end position="1244"/>
    </location>
</feature>
<feature type="region of interest" description="Disordered" evidence="10">
    <location>
        <begin position="118"/>
        <end position="137"/>
    </location>
</feature>
<feature type="compositionally biased region" description="Polar residues" evidence="10">
    <location>
        <begin position="674"/>
        <end position="690"/>
    </location>
</feature>
<accession>A0A0P1BE97</accession>
<feature type="compositionally biased region" description="Polar residues" evidence="10">
    <location>
        <begin position="1297"/>
        <end position="1311"/>
    </location>
</feature>
<comment type="similarity">
    <text evidence="2">Belongs to the nucleoporin GLFG family.</text>
</comment>
<protein>
    <submittedName>
        <fullName evidence="12">Nuclear pore complex, Nup98 component (Sc Nup145/Nup100/Nup116)</fullName>
    </submittedName>
</protein>
<feature type="compositionally biased region" description="Gly residues" evidence="10">
    <location>
        <begin position="348"/>
        <end position="357"/>
    </location>
</feature>
<feature type="compositionally biased region" description="Polar residues" evidence="10">
    <location>
        <begin position="152"/>
        <end position="171"/>
    </location>
</feature>
<dbReference type="PANTHER" id="PTHR23198:SF6">
    <property type="entry name" value="NUCLEAR PORE COMPLEX PROTEIN NUP98-NUP96"/>
    <property type="match status" value="1"/>
</dbReference>
<keyword evidence="3" id="KW-0813">Transport</keyword>
<feature type="compositionally biased region" description="Low complexity" evidence="10">
    <location>
        <begin position="532"/>
        <end position="547"/>
    </location>
</feature>
<feature type="compositionally biased region" description="Low complexity" evidence="10">
    <location>
        <begin position="398"/>
        <end position="426"/>
    </location>
</feature>
<dbReference type="Gene3D" id="1.10.10.2360">
    <property type="match status" value="1"/>
</dbReference>
<keyword evidence="6" id="KW-0653">Protein transport</keyword>
<feature type="compositionally biased region" description="Polar residues" evidence="10">
    <location>
        <begin position="258"/>
        <end position="271"/>
    </location>
</feature>
<dbReference type="Gene3D" id="3.30.1610.10">
    <property type="entry name" value="Peptidase S59, nucleoporin"/>
    <property type="match status" value="1"/>
</dbReference>
<keyword evidence="7" id="KW-0811">Translocation</keyword>
<evidence type="ECO:0000256" key="2">
    <source>
        <dbReference type="ARBA" id="ARBA00008926"/>
    </source>
</evidence>
<feature type="domain" description="Peptidase S59" evidence="11">
    <location>
        <begin position="992"/>
        <end position="1158"/>
    </location>
</feature>
<dbReference type="GO" id="GO:0044614">
    <property type="term" value="C:nuclear pore cytoplasmic filaments"/>
    <property type="evidence" value="ECO:0007669"/>
    <property type="project" value="TreeGrafter"/>
</dbReference>
<evidence type="ECO:0000259" key="11">
    <source>
        <dbReference type="PROSITE" id="PS51434"/>
    </source>
</evidence>
<feature type="region of interest" description="Disordered" evidence="10">
    <location>
        <begin position="674"/>
        <end position="697"/>
    </location>
</feature>
<feature type="region of interest" description="Disordered" evidence="10">
    <location>
        <begin position="770"/>
        <end position="799"/>
    </location>
</feature>
<feature type="compositionally biased region" description="Low complexity" evidence="10">
    <location>
        <begin position="288"/>
        <end position="311"/>
    </location>
</feature>
<dbReference type="GO" id="GO:0000973">
    <property type="term" value="P:post-transcriptional tethering of RNA polymerase II gene DNA at nuclear periphery"/>
    <property type="evidence" value="ECO:0007669"/>
    <property type="project" value="TreeGrafter"/>
</dbReference>
<evidence type="ECO:0000256" key="8">
    <source>
        <dbReference type="ARBA" id="ARBA00023132"/>
    </source>
</evidence>
<evidence type="ECO:0000256" key="10">
    <source>
        <dbReference type="SAM" id="MobiDB-lite"/>
    </source>
</evidence>
<dbReference type="SUPFAM" id="SSF82215">
    <property type="entry name" value="C-terminal autoproteolytic domain of nucleoporin nup98"/>
    <property type="match status" value="1"/>
</dbReference>
<feature type="compositionally biased region" description="Polar residues" evidence="10">
    <location>
        <begin position="278"/>
        <end position="287"/>
    </location>
</feature>
<dbReference type="InterPro" id="IPR036903">
    <property type="entry name" value="Nup98_auto-Pept-S59_dom_sf"/>
</dbReference>
<keyword evidence="4" id="KW-0068">Autocatalytic cleavage</keyword>
<feature type="compositionally biased region" description="Polar residues" evidence="10">
    <location>
        <begin position="240"/>
        <end position="249"/>
    </location>
</feature>
<evidence type="ECO:0000256" key="9">
    <source>
        <dbReference type="ARBA" id="ARBA00023242"/>
    </source>
</evidence>
<dbReference type="InterPro" id="IPR007230">
    <property type="entry name" value="Nup98_auto-Pept-S59_dom"/>
</dbReference>
<evidence type="ECO:0000256" key="3">
    <source>
        <dbReference type="ARBA" id="ARBA00022448"/>
    </source>
</evidence>
<feature type="compositionally biased region" description="Low complexity" evidence="10">
    <location>
        <begin position="573"/>
        <end position="584"/>
    </location>
</feature>
<feature type="compositionally biased region" description="Gly residues" evidence="10">
    <location>
        <begin position="1"/>
        <end position="14"/>
    </location>
</feature>
<dbReference type="InterPro" id="IPR025574">
    <property type="entry name" value="Nucleoporin_FG_rpt"/>
</dbReference>
<dbReference type="GO" id="GO:0003723">
    <property type="term" value="F:RNA binding"/>
    <property type="evidence" value="ECO:0007669"/>
    <property type="project" value="TreeGrafter"/>
</dbReference>
<evidence type="ECO:0000256" key="5">
    <source>
        <dbReference type="ARBA" id="ARBA00022816"/>
    </source>
</evidence>
<evidence type="ECO:0000256" key="1">
    <source>
        <dbReference type="ARBA" id="ARBA00004567"/>
    </source>
</evidence>
<dbReference type="GO" id="GO:0006405">
    <property type="term" value="P:RNA export from nucleus"/>
    <property type="evidence" value="ECO:0007669"/>
    <property type="project" value="TreeGrafter"/>
</dbReference>
<dbReference type="Proteomes" id="UP000054845">
    <property type="component" value="Unassembled WGS sequence"/>
</dbReference>
<dbReference type="GO" id="GO:0034398">
    <property type="term" value="P:telomere tethering at nuclear periphery"/>
    <property type="evidence" value="ECO:0007669"/>
    <property type="project" value="TreeGrafter"/>
</dbReference>
<keyword evidence="8" id="KW-0906">Nuclear pore complex</keyword>
<feature type="compositionally biased region" description="Gly residues" evidence="10">
    <location>
        <begin position="427"/>
        <end position="439"/>
    </location>
</feature>
<feature type="compositionally biased region" description="Basic and acidic residues" evidence="10">
    <location>
        <begin position="975"/>
        <end position="991"/>
    </location>
</feature>
<dbReference type="GO" id="GO:0051028">
    <property type="term" value="P:mRNA transport"/>
    <property type="evidence" value="ECO:0007669"/>
    <property type="project" value="UniProtKB-KW"/>
</dbReference>
<feature type="compositionally biased region" description="Polar residues" evidence="10">
    <location>
        <begin position="857"/>
        <end position="871"/>
    </location>
</feature>
<keyword evidence="5" id="KW-0509">mRNA transport</keyword>
<keyword evidence="13" id="KW-1185">Reference proteome</keyword>
<feature type="region of interest" description="Disordered" evidence="10">
    <location>
        <begin position="857"/>
        <end position="1000"/>
    </location>
</feature>
<evidence type="ECO:0000256" key="6">
    <source>
        <dbReference type="ARBA" id="ARBA00022927"/>
    </source>
</evidence>
<proteinExistence type="inferred from homology"/>
<feature type="compositionally biased region" description="Gly residues" evidence="10">
    <location>
        <begin position="24"/>
        <end position="34"/>
    </location>
</feature>
<dbReference type="GO" id="GO:0006606">
    <property type="term" value="P:protein import into nucleus"/>
    <property type="evidence" value="ECO:0007669"/>
    <property type="project" value="TreeGrafter"/>
</dbReference>
<dbReference type="EMBL" id="CCYA01000230">
    <property type="protein sequence ID" value="CEH13781.1"/>
    <property type="molecule type" value="Genomic_DNA"/>
</dbReference>
<feature type="compositionally biased region" description="Polar residues" evidence="10">
    <location>
        <begin position="926"/>
        <end position="943"/>
    </location>
</feature>
<evidence type="ECO:0000256" key="7">
    <source>
        <dbReference type="ARBA" id="ARBA00023010"/>
    </source>
</evidence>
<feature type="region of interest" description="Disordered" evidence="10">
    <location>
        <begin position="493"/>
        <end position="614"/>
    </location>
</feature>
<feature type="compositionally biased region" description="Low complexity" evidence="10">
    <location>
        <begin position="493"/>
        <end position="502"/>
    </location>
</feature>
<dbReference type="GO" id="GO:0017056">
    <property type="term" value="F:structural constituent of nuclear pore"/>
    <property type="evidence" value="ECO:0007669"/>
    <property type="project" value="InterPro"/>
</dbReference>
<feature type="region of interest" description="Disordered" evidence="10">
    <location>
        <begin position="240"/>
        <end position="453"/>
    </location>
</feature>
<dbReference type="PANTHER" id="PTHR23198">
    <property type="entry name" value="NUCLEOPORIN"/>
    <property type="match status" value="1"/>
</dbReference>
<comment type="subcellular location">
    <subcellularLocation>
        <location evidence="1">Nucleus</location>
        <location evidence="1">Nuclear pore complex</location>
    </subcellularLocation>
</comment>
<feature type="compositionally biased region" description="Acidic residues" evidence="10">
    <location>
        <begin position="1164"/>
        <end position="1176"/>
    </location>
</feature>
<organism evidence="12 13">
    <name type="scientific">Ceraceosorus bombacis</name>
    <dbReference type="NCBI Taxonomy" id="401625"/>
    <lineage>
        <taxon>Eukaryota</taxon>
        <taxon>Fungi</taxon>
        <taxon>Dikarya</taxon>
        <taxon>Basidiomycota</taxon>
        <taxon>Ustilaginomycotina</taxon>
        <taxon>Exobasidiomycetes</taxon>
        <taxon>Ceraceosorales</taxon>
        <taxon>Ceraceosoraceae</taxon>
        <taxon>Ceraceosorus</taxon>
    </lineage>
</organism>
<dbReference type="PROSITE" id="PS51434">
    <property type="entry name" value="NUP_C"/>
    <property type="match status" value="1"/>
</dbReference>